<feature type="transmembrane region" description="Helical" evidence="6">
    <location>
        <begin position="133"/>
        <end position="150"/>
    </location>
</feature>
<comment type="subcellular location">
    <subcellularLocation>
        <location evidence="1">Cell membrane</location>
        <topology evidence="1">Multi-pass membrane protein</topology>
    </subcellularLocation>
</comment>
<feature type="domain" description="PhoU" evidence="7">
    <location>
        <begin position="445"/>
        <end position="530"/>
    </location>
</feature>
<reference evidence="8" key="1">
    <citation type="submission" date="2021-03" db="EMBL/GenBank/DDBJ databases">
        <title>Comparative Genomics and Metabolomics in the genus Turicibacter.</title>
        <authorList>
            <person name="Maki J."/>
            <person name="Looft T."/>
        </authorList>
    </citation>
    <scope>NUCLEOTIDE SEQUENCE</scope>
    <source>
        <strain evidence="8">ISU324</strain>
    </source>
</reference>
<dbReference type="Proteomes" id="UP001058072">
    <property type="component" value="Chromosome"/>
</dbReference>
<evidence type="ECO:0000256" key="1">
    <source>
        <dbReference type="ARBA" id="ARBA00004651"/>
    </source>
</evidence>
<dbReference type="GO" id="GO:0044341">
    <property type="term" value="P:sodium-dependent phosphate transport"/>
    <property type="evidence" value="ECO:0007669"/>
    <property type="project" value="InterPro"/>
</dbReference>
<proteinExistence type="predicted"/>
<name>A0A9Q9CHP6_9FIRM</name>
<feature type="transmembrane region" description="Helical" evidence="6">
    <location>
        <begin position="162"/>
        <end position="184"/>
    </location>
</feature>
<dbReference type="EMBL" id="CP071250">
    <property type="protein sequence ID" value="UUF08750.1"/>
    <property type="molecule type" value="Genomic_DNA"/>
</dbReference>
<dbReference type="Pfam" id="PF02690">
    <property type="entry name" value="Na_Pi_cotrans"/>
    <property type="match status" value="1"/>
</dbReference>
<keyword evidence="2" id="KW-1003">Cell membrane</keyword>
<evidence type="ECO:0000256" key="4">
    <source>
        <dbReference type="ARBA" id="ARBA00022989"/>
    </source>
</evidence>
<dbReference type="Gene3D" id="1.20.58.220">
    <property type="entry name" value="Phosphate transport system protein phou homolog 2, domain 2"/>
    <property type="match status" value="1"/>
</dbReference>
<protein>
    <submittedName>
        <fullName evidence="8">Na/Pi cotransporter family protein</fullName>
    </submittedName>
</protein>
<dbReference type="InterPro" id="IPR038078">
    <property type="entry name" value="PhoU-like_sf"/>
</dbReference>
<feature type="transmembrane region" description="Helical" evidence="6">
    <location>
        <begin position="284"/>
        <end position="308"/>
    </location>
</feature>
<dbReference type="AlphaFoldDB" id="A0A9Q9CHP6"/>
<feature type="domain" description="PhoU" evidence="7">
    <location>
        <begin position="342"/>
        <end position="426"/>
    </location>
</feature>
<feature type="transmembrane region" description="Helical" evidence="6">
    <location>
        <begin position="51"/>
        <end position="75"/>
    </location>
</feature>
<evidence type="ECO:0000256" key="2">
    <source>
        <dbReference type="ARBA" id="ARBA00022475"/>
    </source>
</evidence>
<keyword evidence="4 6" id="KW-1133">Transmembrane helix</keyword>
<keyword evidence="3 6" id="KW-0812">Transmembrane</keyword>
<dbReference type="PANTHER" id="PTHR10010:SF46">
    <property type="entry name" value="SODIUM-DEPENDENT PHOSPHATE TRANSPORT PROTEIN 2B"/>
    <property type="match status" value="1"/>
</dbReference>
<gene>
    <name evidence="8" type="ORF">J0J70_01625</name>
</gene>
<evidence type="ECO:0000256" key="5">
    <source>
        <dbReference type="ARBA" id="ARBA00023136"/>
    </source>
</evidence>
<dbReference type="GO" id="GO:0005436">
    <property type="term" value="F:sodium:phosphate symporter activity"/>
    <property type="evidence" value="ECO:0007669"/>
    <property type="project" value="InterPro"/>
</dbReference>
<evidence type="ECO:0000313" key="9">
    <source>
        <dbReference type="Proteomes" id="UP001058072"/>
    </source>
</evidence>
<feature type="transmembrane region" description="Helical" evidence="6">
    <location>
        <begin position="110"/>
        <end position="126"/>
    </location>
</feature>
<accession>A0A9Q9CHP6</accession>
<evidence type="ECO:0000313" key="8">
    <source>
        <dbReference type="EMBL" id="UUF08750.1"/>
    </source>
</evidence>
<dbReference type="InterPro" id="IPR004633">
    <property type="entry name" value="NaPi_cotrn-rel/YqeW-like"/>
</dbReference>
<dbReference type="SUPFAM" id="SSF109755">
    <property type="entry name" value="PhoU-like"/>
    <property type="match status" value="1"/>
</dbReference>
<feature type="transmembrane region" description="Helical" evidence="6">
    <location>
        <begin position="196"/>
        <end position="222"/>
    </location>
</feature>
<dbReference type="InterPro" id="IPR026022">
    <property type="entry name" value="PhoU_dom"/>
</dbReference>
<feature type="transmembrane region" description="Helical" evidence="6">
    <location>
        <begin position="82"/>
        <end position="104"/>
    </location>
</feature>
<dbReference type="NCBIfam" id="NF037997">
    <property type="entry name" value="Na_Pi_symport"/>
    <property type="match status" value="1"/>
</dbReference>
<sequence length="539" mass="59044">MEYINILLGLFSGLALFLFGMEFMGDGLENAAGSRLKSFFDKAITNPLKGALVGTIVTAIIQSSSATTVMVVGFVNAGLMSLYQAVGVIMGANIGTTITGQLITFKIDDYIPLFIIIGAALILFMKQEKRKEIGKIVFGFGLLFMGLSQMKDAMSPIAQTTFFQDLILTLEGNMFLGILVGAAMTAVVQSSSASTAILLSLAATGAISLQVAIPILFGNNIGTCVTALLSSLNANKVAKKAAFIHLSFNLIGTLIFLPLINILSQVVMYMGGDIDKQIANAHTIFNIVNAIILLPFAGVFVKLANLALKDKEGEKPTINRLDRRFLETPAIAFEQAFQESLTMYDLAKENLTLSTNALIDGKVTNLKKIFENESEINRLERELSTFLVSISSHDITEVDTNRIASMIKIISDIERIGDHSKNIAELAEEVSTSKLTFTSDALEELRLMYNYTIESINSSYASYKNNNRQKANDTMIFEENIDRLEELLRDKHIQRLSQNKCNAHSGAVFLDAISNFERIGDHSINIAEYVLSLDDNMTK</sequence>
<evidence type="ECO:0000256" key="3">
    <source>
        <dbReference type="ARBA" id="ARBA00022692"/>
    </source>
</evidence>
<dbReference type="PANTHER" id="PTHR10010">
    <property type="entry name" value="SOLUTE CARRIER FAMILY 34 SODIUM PHOSPHATE , MEMBER 2-RELATED"/>
    <property type="match status" value="1"/>
</dbReference>
<evidence type="ECO:0000259" key="7">
    <source>
        <dbReference type="Pfam" id="PF01895"/>
    </source>
</evidence>
<organism evidence="8 9">
    <name type="scientific">Turicibacter bilis</name>
    <dbReference type="NCBI Taxonomy" id="2735723"/>
    <lineage>
        <taxon>Bacteria</taxon>
        <taxon>Bacillati</taxon>
        <taxon>Bacillota</taxon>
        <taxon>Erysipelotrichia</taxon>
        <taxon>Erysipelotrichales</taxon>
        <taxon>Turicibacteraceae</taxon>
        <taxon>Turicibacter</taxon>
    </lineage>
</organism>
<dbReference type="RefSeq" id="WP_212724716.1">
    <property type="nucleotide sequence ID" value="NZ_CP071250.1"/>
</dbReference>
<dbReference type="NCBIfam" id="TIGR00704">
    <property type="entry name" value="NaPi_cotrn_rel"/>
    <property type="match status" value="1"/>
</dbReference>
<feature type="transmembrane region" description="Helical" evidence="6">
    <location>
        <begin position="242"/>
        <end position="263"/>
    </location>
</feature>
<dbReference type="Pfam" id="PF01895">
    <property type="entry name" value="PhoU"/>
    <property type="match status" value="2"/>
</dbReference>
<evidence type="ECO:0000256" key="6">
    <source>
        <dbReference type="SAM" id="Phobius"/>
    </source>
</evidence>
<dbReference type="InterPro" id="IPR003841">
    <property type="entry name" value="Na/Pi_transpt"/>
</dbReference>
<dbReference type="GO" id="GO:0005886">
    <property type="term" value="C:plasma membrane"/>
    <property type="evidence" value="ECO:0007669"/>
    <property type="project" value="UniProtKB-SubCell"/>
</dbReference>
<keyword evidence="5 6" id="KW-0472">Membrane</keyword>